<keyword evidence="6" id="KW-0479">Metal-binding</keyword>
<dbReference type="InterPro" id="IPR036830">
    <property type="entry name" value="PP_kinase_middle_dom_sf"/>
</dbReference>
<dbReference type="InterPro" id="IPR003414">
    <property type="entry name" value="PP_kinase"/>
</dbReference>
<accession>A0A5B8A1K7</accession>
<evidence type="ECO:0000313" key="13">
    <source>
        <dbReference type="EMBL" id="QDA60546.1"/>
    </source>
</evidence>
<dbReference type="AlphaFoldDB" id="A0A5B8A1K7"/>
<dbReference type="SUPFAM" id="SSF140356">
    <property type="entry name" value="PPK N-terminal domain-like"/>
    <property type="match status" value="1"/>
</dbReference>
<evidence type="ECO:0000259" key="10">
    <source>
        <dbReference type="Pfam" id="PF13089"/>
    </source>
</evidence>
<dbReference type="Gene3D" id="3.30.870.10">
    <property type="entry name" value="Endonuclease Chain A"/>
    <property type="match status" value="2"/>
</dbReference>
<dbReference type="NCBIfam" id="NF003917">
    <property type="entry name" value="PRK05443.1-1"/>
    <property type="match status" value="1"/>
</dbReference>
<evidence type="ECO:0000256" key="3">
    <source>
        <dbReference type="ARBA" id="ARBA00022741"/>
    </source>
</evidence>
<feature type="binding site" evidence="6">
    <location>
        <position position="407"/>
    </location>
    <ligand>
        <name>Mg(2+)</name>
        <dbReference type="ChEBI" id="CHEBI:18420"/>
    </ligand>
</feature>
<dbReference type="OrthoDB" id="9761456at2"/>
<keyword evidence="3 6" id="KW-0547">Nucleotide-binding</keyword>
<comment type="PTM">
    <text evidence="6 7">An intermediate of this reaction is the autophosphorylated ppk in which a phosphate is covalently linked to a histidine residue through a N-P bond.</text>
</comment>
<feature type="domain" description="Polyphosphate kinase N-terminal" evidence="10">
    <location>
        <begin position="7"/>
        <end position="112"/>
    </location>
</feature>
<evidence type="ECO:0000259" key="12">
    <source>
        <dbReference type="Pfam" id="PF17941"/>
    </source>
</evidence>
<dbReference type="Pfam" id="PF13089">
    <property type="entry name" value="PP_kinase_N"/>
    <property type="match status" value="1"/>
</dbReference>
<feature type="binding site" evidence="6">
    <location>
        <position position="566"/>
    </location>
    <ligand>
        <name>ATP</name>
        <dbReference type="ChEBI" id="CHEBI:30616"/>
    </ligand>
</feature>
<dbReference type="CDD" id="cd09164">
    <property type="entry name" value="PLDc_EcPPK1_C1_like"/>
    <property type="match status" value="1"/>
</dbReference>
<dbReference type="RefSeq" id="WP_139515722.1">
    <property type="nucleotide sequence ID" value="NZ_CP040896.1"/>
</dbReference>
<dbReference type="PANTHER" id="PTHR30218:SF0">
    <property type="entry name" value="POLYPHOSPHATE KINASE"/>
    <property type="match status" value="1"/>
</dbReference>
<organism evidence="13 14">
    <name type="scientific">Hymenobacter jejuensis</name>
    <dbReference type="NCBI Taxonomy" id="2502781"/>
    <lineage>
        <taxon>Bacteria</taxon>
        <taxon>Pseudomonadati</taxon>
        <taxon>Bacteroidota</taxon>
        <taxon>Cytophagia</taxon>
        <taxon>Cytophagales</taxon>
        <taxon>Hymenobacteraceae</taxon>
        <taxon>Hymenobacter</taxon>
    </lineage>
</organism>
<evidence type="ECO:0000256" key="4">
    <source>
        <dbReference type="ARBA" id="ARBA00022777"/>
    </source>
</evidence>
<gene>
    <name evidence="13" type="primary">ppk1</name>
    <name evidence="6" type="synonym">ppk</name>
    <name evidence="13" type="ORF">FHG12_10690</name>
</gene>
<name>A0A5B8A1K7_9BACT</name>
<keyword evidence="5 6" id="KW-0067">ATP-binding</keyword>
<dbReference type="GO" id="GO:0009358">
    <property type="term" value="C:polyphosphate kinase complex"/>
    <property type="evidence" value="ECO:0007669"/>
    <property type="project" value="InterPro"/>
</dbReference>
<dbReference type="EC" id="2.7.4.1" evidence="6 7"/>
<feature type="active site" description="Phosphohistidine intermediate" evidence="6">
    <location>
        <position position="437"/>
    </location>
</feature>
<evidence type="ECO:0000256" key="8">
    <source>
        <dbReference type="SAM" id="MobiDB-lite"/>
    </source>
</evidence>
<feature type="domain" description="Polyphosphate kinase middle" evidence="9">
    <location>
        <begin position="121"/>
        <end position="306"/>
    </location>
</feature>
<dbReference type="InterPro" id="IPR025200">
    <property type="entry name" value="PPK_C_dom2"/>
</dbReference>
<dbReference type="CDD" id="cd09167">
    <property type="entry name" value="PLDc_EcPPK1_C2_like"/>
    <property type="match status" value="1"/>
</dbReference>
<feature type="domain" description="Polyphosphate kinase C-terminal" evidence="12">
    <location>
        <begin position="334"/>
        <end position="496"/>
    </location>
</feature>
<dbReference type="GO" id="GO:0006799">
    <property type="term" value="P:polyphosphate biosynthetic process"/>
    <property type="evidence" value="ECO:0007669"/>
    <property type="project" value="UniProtKB-UniRule"/>
</dbReference>
<evidence type="ECO:0000256" key="7">
    <source>
        <dbReference type="RuleBase" id="RU003800"/>
    </source>
</evidence>
<keyword evidence="1 6" id="KW-0597">Phosphoprotein</keyword>
<dbReference type="SUPFAM" id="SSF56024">
    <property type="entry name" value="Phospholipase D/nuclease"/>
    <property type="match status" value="2"/>
</dbReference>
<dbReference type="Gene3D" id="1.20.58.310">
    <property type="entry name" value="Polyphosphate kinase N-terminal domain"/>
    <property type="match status" value="1"/>
</dbReference>
<reference evidence="13 14" key="1">
    <citation type="submission" date="2019-06" db="EMBL/GenBank/DDBJ databases">
        <authorList>
            <person name="Srinivasan S."/>
        </authorList>
    </citation>
    <scope>NUCLEOTIDE SEQUENCE [LARGE SCALE GENOMIC DNA]</scope>
    <source>
        <strain evidence="13 14">17J68-5</strain>
    </source>
</reference>
<comment type="similarity">
    <text evidence="6 7">Belongs to the polyphosphate kinase 1 (PPK1) family.</text>
</comment>
<feature type="region of interest" description="Disordered" evidence="8">
    <location>
        <begin position="684"/>
        <end position="709"/>
    </location>
</feature>
<keyword evidence="4 6" id="KW-0418">Kinase</keyword>
<dbReference type="PIRSF" id="PIRSF015589">
    <property type="entry name" value="PP_kinase"/>
    <property type="match status" value="1"/>
</dbReference>
<dbReference type="Proteomes" id="UP000305398">
    <property type="component" value="Chromosome"/>
</dbReference>
<dbReference type="NCBIfam" id="TIGR03705">
    <property type="entry name" value="poly_P_kin"/>
    <property type="match status" value="1"/>
</dbReference>
<dbReference type="GO" id="GO:0005524">
    <property type="term" value="F:ATP binding"/>
    <property type="evidence" value="ECO:0007669"/>
    <property type="project" value="UniProtKB-KW"/>
</dbReference>
<feature type="compositionally biased region" description="Low complexity" evidence="8">
    <location>
        <begin position="686"/>
        <end position="698"/>
    </location>
</feature>
<feature type="binding site" evidence="6">
    <location>
        <position position="470"/>
    </location>
    <ligand>
        <name>ATP</name>
        <dbReference type="ChEBI" id="CHEBI:30616"/>
    </ligand>
</feature>
<dbReference type="SUPFAM" id="SSF143724">
    <property type="entry name" value="PHP14-like"/>
    <property type="match status" value="1"/>
</dbReference>
<feature type="binding site" evidence="6">
    <location>
        <position position="44"/>
    </location>
    <ligand>
        <name>ATP</name>
        <dbReference type="ChEBI" id="CHEBI:30616"/>
    </ligand>
</feature>
<protein>
    <recommendedName>
        <fullName evidence="6 7">Polyphosphate kinase</fullName>
        <ecNumber evidence="6 7">2.7.4.1</ecNumber>
    </recommendedName>
    <alternativeName>
        <fullName evidence="6">ATP-polyphosphate phosphotransferase</fullName>
    </alternativeName>
    <alternativeName>
        <fullName evidence="6">Polyphosphoric acid kinase</fullName>
    </alternativeName>
</protein>
<keyword evidence="6" id="KW-0460">Magnesium</keyword>
<dbReference type="Pfam" id="PF02503">
    <property type="entry name" value="PP_kinase"/>
    <property type="match status" value="1"/>
</dbReference>
<dbReference type="InterPro" id="IPR024953">
    <property type="entry name" value="PP_kinase_middle"/>
</dbReference>
<dbReference type="InterPro" id="IPR025198">
    <property type="entry name" value="PPK_N_dom"/>
</dbReference>
<keyword evidence="2 6" id="KW-0808">Transferase</keyword>
<sequence>MNSPVLLNRELSWLAFNYRVLQEAQDPNVPLLERIKFMAIFSSNLDEYFKVRVATLRRLVKLKKKTRAKLGEDPAEQLDHLLEEVKRQQQAFGDTFRNSILPALQQQHIHLVSEHDLSEPQREWVRQYFRDNVRDLLSPVVLDDLLHHLFLKDQTVYLTFYLTHPIERRKHDDDERVLVMELPTKRHGSRFVQLPSEGEERYVMFLDDVIRCGAHELFPKYERVQVHAIKLSRDAELDIQEEVSGNLMAKIKSSLQKRETGYPARLLYDPTMPKEVLRAVMQKTGIGKDELVEGSRYHNFRDFFGFPDLGLSHLKYPAHPPLPHPTLPKGKGQMLTAIAERDHLLNLPYQSFEYVTRFLQEAAVDPHVSSIQITLYRVAAKSEVAKALLKAVKNGKQVTVVVELKARFDEESNMFWAEKLQKAGAYVIFGMPELKVHSKLCLVTRNEHDRPKQYAYLSTGNFNEVTSQIYADHGLFTADQRLTREMGEVFRYFHDHQPKTGFEQLLVAPFELRKKLNSLIDKEIKLAKAGKDAYIILKLNALQDEQMILKLYEADQAGVRVELLIRGISCLVPGLEGQSANIQQRGLVDRYLEHARVYVFGNGGEEKVYVASSDWMSRNLDRRVEVAFPILDPKLRAEVRHLLDLQRQDNVKSRDCHNNFLGQEDPNAPQVRAQFATYDYLKKLGSKPAPKPKAALPAPETPKRSHKAK</sequence>
<feature type="domain" description="Polyphosphate kinase C-terminal" evidence="11">
    <location>
        <begin position="505"/>
        <end position="659"/>
    </location>
</feature>
<dbReference type="GO" id="GO:0008976">
    <property type="term" value="F:polyphosphate kinase activity"/>
    <property type="evidence" value="ECO:0007669"/>
    <property type="project" value="UniProtKB-UniRule"/>
</dbReference>
<dbReference type="Gene3D" id="3.30.1840.10">
    <property type="entry name" value="Polyphosphate kinase middle domain"/>
    <property type="match status" value="1"/>
</dbReference>
<comment type="function">
    <text evidence="6 7">Catalyzes the reversible transfer of the terminal phosphate of ATP to form a long-chain polyphosphate (polyP).</text>
</comment>
<keyword evidence="14" id="KW-1185">Reference proteome</keyword>
<dbReference type="KEGG" id="hyj:FHG12_10690"/>
<dbReference type="Pfam" id="PF17941">
    <property type="entry name" value="PP_kinase_C_1"/>
    <property type="match status" value="1"/>
</dbReference>
<comment type="catalytic activity">
    <reaction evidence="6 7">
        <text>[phosphate](n) + ATP = [phosphate](n+1) + ADP</text>
        <dbReference type="Rhea" id="RHEA:19573"/>
        <dbReference type="Rhea" id="RHEA-COMP:9859"/>
        <dbReference type="Rhea" id="RHEA-COMP:14280"/>
        <dbReference type="ChEBI" id="CHEBI:16838"/>
        <dbReference type="ChEBI" id="CHEBI:30616"/>
        <dbReference type="ChEBI" id="CHEBI:456216"/>
        <dbReference type="EC" id="2.7.4.1"/>
    </reaction>
</comment>
<dbReference type="NCBIfam" id="NF003921">
    <property type="entry name" value="PRK05443.2-2"/>
    <property type="match status" value="1"/>
</dbReference>
<evidence type="ECO:0000259" key="11">
    <source>
        <dbReference type="Pfam" id="PF13090"/>
    </source>
</evidence>
<evidence type="ECO:0000256" key="5">
    <source>
        <dbReference type="ARBA" id="ARBA00022840"/>
    </source>
</evidence>
<dbReference type="PANTHER" id="PTHR30218">
    <property type="entry name" value="POLYPHOSPHATE KINASE"/>
    <property type="match status" value="1"/>
</dbReference>
<evidence type="ECO:0000256" key="2">
    <source>
        <dbReference type="ARBA" id="ARBA00022679"/>
    </source>
</evidence>
<dbReference type="InterPro" id="IPR036832">
    <property type="entry name" value="PPK_N_dom_sf"/>
</dbReference>
<evidence type="ECO:0000259" key="9">
    <source>
        <dbReference type="Pfam" id="PF02503"/>
    </source>
</evidence>
<dbReference type="InterPro" id="IPR041108">
    <property type="entry name" value="PP_kinase_C_1"/>
</dbReference>
<evidence type="ECO:0000313" key="14">
    <source>
        <dbReference type="Proteomes" id="UP000305398"/>
    </source>
</evidence>
<comment type="cofactor">
    <cofactor evidence="6">
        <name>Mg(2+)</name>
        <dbReference type="ChEBI" id="CHEBI:18420"/>
    </cofactor>
</comment>
<dbReference type="GO" id="GO:0046872">
    <property type="term" value="F:metal ion binding"/>
    <property type="evidence" value="ECO:0007669"/>
    <property type="project" value="UniProtKB-KW"/>
</dbReference>
<evidence type="ECO:0000256" key="1">
    <source>
        <dbReference type="ARBA" id="ARBA00022553"/>
    </source>
</evidence>
<dbReference type="Pfam" id="PF13090">
    <property type="entry name" value="PP_kinase_C"/>
    <property type="match status" value="1"/>
</dbReference>
<feature type="binding site" evidence="6">
    <location>
        <position position="377"/>
    </location>
    <ligand>
        <name>Mg(2+)</name>
        <dbReference type="ChEBI" id="CHEBI:18420"/>
    </ligand>
</feature>
<dbReference type="HAMAP" id="MF_00347">
    <property type="entry name" value="Polyphosphate_kinase"/>
    <property type="match status" value="1"/>
</dbReference>
<proteinExistence type="inferred from homology"/>
<dbReference type="EMBL" id="CP040896">
    <property type="protein sequence ID" value="QDA60546.1"/>
    <property type="molecule type" value="Genomic_DNA"/>
</dbReference>
<feature type="binding site" evidence="6">
    <location>
        <position position="594"/>
    </location>
    <ligand>
        <name>ATP</name>
        <dbReference type="ChEBI" id="CHEBI:30616"/>
    </ligand>
</feature>
<evidence type="ECO:0000256" key="6">
    <source>
        <dbReference type="HAMAP-Rule" id="MF_00347"/>
    </source>
</evidence>